<reference evidence="1" key="1">
    <citation type="submission" date="2024-05" db="EMBL/GenBank/DDBJ databases">
        <title>Viral Diversity and Horizontal Gene Transfer Among Viruses in Setosphaeria turcica Population from Northern Corn Leaf Blight of Maize.</title>
        <authorList>
            <person name="Jia J."/>
            <person name="Mu F."/>
        </authorList>
    </citation>
    <scope>NUCLEOTIDE SEQUENCE</scope>
    <source>
        <strain evidence="1">XF14</strain>
    </source>
</reference>
<name>A0AAU7YBX9_9VIRU</name>
<dbReference type="EMBL" id="PP926272">
    <property type="protein sequence ID" value="XBY85603.1"/>
    <property type="molecule type" value="Genomic_RNA"/>
</dbReference>
<protein>
    <submittedName>
        <fullName evidence="1">Uncharacterized protein</fullName>
    </submittedName>
</protein>
<evidence type="ECO:0000313" key="1">
    <source>
        <dbReference type="EMBL" id="XBY85603.1"/>
    </source>
</evidence>
<proteinExistence type="predicted"/>
<organism evidence="1">
    <name type="scientific">Exserohilum turcicum narnavirus 4</name>
    <dbReference type="NCBI Taxonomy" id="3229036"/>
    <lineage>
        <taxon>Viruses</taxon>
        <taxon>Riboviria</taxon>
        <taxon>Orthornavirae</taxon>
        <taxon>Lenarviricota</taxon>
        <taxon>Amabiliviricetes</taxon>
        <taxon>Wolframvirales</taxon>
        <taxon>Narnaviridae</taxon>
        <taxon>Narnavirus</taxon>
    </lineage>
</organism>
<sequence length="764" mass="84836">MTADLRFQNPRLPVISREVTLPVGAYPTPDVRLKRCSKVGAELATSSPVPVKDLVNPRSTGQDPHSTCVEWLGPPLPCNFDFLWSTLTEPATSCQIGEICAHGRVCANLPVGGEQVSRLWFINLLGVQPSTNLGDPFTELTSRRGYRRVSKCRNESGWVMAATMVGVLTKVQLKDLCSPTSGDSKPSFTRMAQSTEGCGELRVPPLLRCDHPLRLVQCTSTTGQAVERGSVHTMLTHDPITVTDELFQGSWPKRSKRFALVGKSIGFAEHEADPRPEGLPFMEFATYCAGSARVGRNVLGMGEGCEIITADDPTPAQQLTHPVIEDRQYREGAWGTHKGSTQLRDIDSLPVLIHTITFSKLLPRLLGELRLVVTDIMYILAHSEVILECGTVQCWETSLAQTFDDSQDGIMSKTISRPSKVCREVDHTRHPPVQSSENLIFRVRSIWKDLRDSRKEGRPEDLANQVTLGKYGGRRDGNDSCLHPQLGDYRGVMSNTLSNCFTKHERGCEAHVPFSTDSCWIHVELITLYSMLGAALEVIGEWASLTPVLCILGDTAPRVPLGHAAPTCAGQIGQYCVITATLPICFDHCRRRRRHRVTRRLLERTSQRVADMFLNALKVFLGSNMSRREVPGMRGHGFSLHLLTCRWESASEPTKGKLTFHSETTIEEREEPCWEMMGLRKTRTSALKSGSTELCANRLESTRNFLPSHAIARKGYPSTYFPRTQACSNTTRNQGTPSCFPKLLGVHRHPTTRDLPLRSPSSSD</sequence>
<accession>A0AAU7YBX9</accession>